<dbReference type="Pfam" id="PF21109">
    <property type="entry name" value="Stonustoxin_helical"/>
    <property type="match status" value="1"/>
</dbReference>
<name>A0A3B4TPZ0_SERDU</name>
<sequence>MFDLKSCSCMNVLNFVFVFQLKFMDTMASSDNETIETAALGRPFQLGMLYDSRKDVLIPGVTLWDLDQLQNNTSVQPQHNTEFNVTTSDSIEEKSNLLKISGSLKLSLLGGLVNVGGSAKYFQDTKKSHKQARMTLQYKTTTKFETFTMSHLAHGQVSHPNVFEDNPATHVVTAILYGAGDYFVFDRESSSEDDKKQVEGEANLTFNKLKFLTANAEASLNMNEEEKAAVEKFSCTFHGDFKLPSNPTSFNEAVSVYRNLPNMLGENGEHAVPLRVWLYPLVRLDSRAARLQRDISNALIRNSSETIESLNQIEMRCSDILKDITATTFPAMEKKVQDLMQMCKQYKLDFMQKLGKVLPSIRGGGKEESALEDILKAHEKSPFNNKDLNQWLKTKGRESDTLKSFMKQLEKLGVKMDDKLDDLLSDLDVRNVVCFSFTSVNQPDSFLVKLSNHLKPAGMVDTAGESSDLQTRNTEWLSTDTRQTMRKQLQLFEELKKLSSSDDTKFISHFDFLLPLSDGLWFVYSHVMYVCCSDDDDDDDDVVMSHCC</sequence>
<evidence type="ECO:0000259" key="1">
    <source>
        <dbReference type="Pfam" id="PF18078"/>
    </source>
</evidence>
<dbReference type="AlphaFoldDB" id="A0A3B4TPZ0"/>
<dbReference type="OMA" id="EDNPATH"/>
<dbReference type="Pfam" id="PF24674">
    <property type="entry name" value="MACPF_SNTX"/>
    <property type="match status" value="1"/>
</dbReference>
<evidence type="ECO:0000259" key="3">
    <source>
        <dbReference type="Pfam" id="PF24674"/>
    </source>
</evidence>
<feature type="domain" description="SNTX thioredoxin-like" evidence="1">
    <location>
        <begin position="417"/>
        <end position="508"/>
    </location>
</feature>
<keyword evidence="5" id="KW-1185">Reference proteome</keyword>
<dbReference type="Proteomes" id="UP000261420">
    <property type="component" value="Unplaced"/>
</dbReference>
<reference evidence="4" key="1">
    <citation type="submission" date="2025-08" db="UniProtKB">
        <authorList>
            <consortium name="Ensembl"/>
        </authorList>
    </citation>
    <scope>IDENTIFICATION</scope>
</reference>
<dbReference type="InterPro" id="IPR040581">
    <property type="entry name" value="Thioredoxin_11"/>
</dbReference>
<evidence type="ECO:0000259" key="2">
    <source>
        <dbReference type="Pfam" id="PF21109"/>
    </source>
</evidence>
<dbReference type="PANTHER" id="PTHR31594">
    <property type="entry name" value="AIG1-TYPE G DOMAIN-CONTAINING PROTEIN"/>
    <property type="match status" value="1"/>
</dbReference>
<evidence type="ECO:0000313" key="5">
    <source>
        <dbReference type="Proteomes" id="UP000261420"/>
    </source>
</evidence>
<dbReference type="InterPro" id="IPR048997">
    <property type="entry name" value="Stonustoxin-like_helical"/>
</dbReference>
<dbReference type="Pfam" id="PF18078">
    <property type="entry name" value="Thioredoxin_11"/>
    <property type="match status" value="1"/>
</dbReference>
<dbReference type="InterPro" id="IPR056072">
    <property type="entry name" value="SNTX_MACPF/CDC-like_dom"/>
</dbReference>
<dbReference type="STRING" id="41447.ENSSDUP00000008078"/>
<accession>A0A3B4TPZ0</accession>
<dbReference type="GeneTree" id="ENSGT00390000014380"/>
<protein>
    <submittedName>
        <fullName evidence="4">Uncharacterized protein</fullName>
    </submittedName>
</protein>
<dbReference type="Ensembl" id="ENSSDUT00000008225.1">
    <property type="protein sequence ID" value="ENSSDUP00000008078.1"/>
    <property type="gene ID" value="ENSSDUG00000005913.1"/>
</dbReference>
<feature type="domain" description="Stonustoxin-like helical" evidence="2">
    <location>
        <begin position="306"/>
        <end position="399"/>
    </location>
</feature>
<feature type="domain" description="SNTX MACPF/CDC-like" evidence="3">
    <location>
        <begin position="36"/>
        <end position="195"/>
    </location>
</feature>
<proteinExistence type="predicted"/>
<reference evidence="4" key="2">
    <citation type="submission" date="2025-09" db="UniProtKB">
        <authorList>
            <consortium name="Ensembl"/>
        </authorList>
    </citation>
    <scope>IDENTIFICATION</scope>
</reference>
<organism evidence="4 5">
    <name type="scientific">Seriola dumerili</name>
    <name type="common">Greater amberjack</name>
    <name type="synonym">Caranx dumerili</name>
    <dbReference type="NCBI Taxonomy" id="41447"/>
    <lineage>
        <taxon>Eukaryota</taxon>
        <taxon>Metazoa</taxon>
        <taxon>Chordata</taxon>
        <taxon>Craniata</taxon>
        <taxon>Vertebrata</taxon>
        <taxon>Euteleostomi</taxon>
        <taxon>Actinopterygii</taxon>
        <taxon>Neopterygii</taxon>
        <taxon>Teleostei</taxon>
        <taxon>Neoteleostei</taxon>
        <taxon>Acanthomorphata</taxon>
        <taxon>Carangaria</taxon>
        <taxon>Carangiformes</taxon>
        <taxon>Carangidae</taxon>
        <taxon>Seriola</taxon>
    </lineage>
</organism>
<dbReference type="PANTHER" id="PTHR31594:SF15">
    <property type="entry name" value="VERRUCOTOXIN SUBUNIT BETA ISOFORM X1-RELATED"/>
    <property type="match status" value="1"/>
</dbReference>
<evidence type="ECO:0000313" key="4">
    <source>
        <dbReference type="Ensembl" id="ENSSDUP00000008078.1"/>
    </source>
</evidence>
<dbReference type="InterPro" id="IPR052090">
    <property type="entry name" value="Cytolytic_pore-forming_toxin"/>
</dbReference>